<keyword evidence="2" id="KW-1133">Transmembrane helix</keyword>
<organism evidence="3">
    <name type="scientific">Anthurium amnicola</name>
    <dbReference type="NCBI Taxonomy" id="1678845"/>
    <lineage>
        <taxon>Eukaryota</taxon>
        <taxon>Viridiplantae</taxon>
        <taxon>Streptophyta</taxon>
        <taxon>Embryophyta</taxon>
        <taxon>Tracheophyta</taxon>
        <taxon>Spermatophyta</taxon>
        <taxon>Magnoliopsida</taxon>
        <taxon>Liliopsida</taxon>
        <taxon>Araceae</taxon>
        <taxon>Pothoideae</taxon>
        <taxon>Potheae</taxon>
        <taxon>Anthurium</taxon>
    </lineage>
</organism>
<dbReference type="GO" id="GO:0008168">
    <property type="term" value="F:methyltransferase activity"/>
    <property type="evidence" value="ECO:0007669"/>
    <property type="project" value="UniProtKB-KW"/>
</dbReference>
<feature type="region of interest" description="Disordered" evidence="1">
    <location>
        <begin position="86"/>
        <end position="119"/>
    </location>
</feature>
<dbReference type="AlphaFoldDB" id="A0A1D1YED1"/>
<name>A0A1D1YED1_9ARAE</name>
<protein>
    <submittedName>
        <fullName evidence="3">tRNA (Uracil-O(2)-)-methyltransferase</fullName>
    </submittedName>
</protein>
<keyword evidence="3" id="KW-0489">Methyltransferase</keyword>
<sequence>TYSFFNSVGIMMQLLLEAVVTGKVLSVTTMKVLMIINLLFFAAAFAFVISHSWASTSYAMVSPIYYFIMCLIIELAFKRKQKKEESLRRSAPASTVAAQGEDGSHSSNVEKNQERPSDV</sequence>
<proteinExistence type="predicted"/>
<dbReference type="GO" id="GO:0032259">
    <property type="term" value="P:methylation"/>
    <property type="evidence" value="ECO:0007669"/>
    <property type="project" value="UniProtKB-KW"/>
</dbReference>
<evidence type="ECO:0000256" key="1">
    <source>
        <dbReference type="SAM" id="MobiDB-lite"/>
    </source>
</evidence>
<dbReference type="EMBL" id="GDJX01014933">
    <property type="protein sequence ID" value="JAT53003.1"/>
    <property type="molecule type" value="Transcribed_RNA"/>
</dbReference>
<evidence type="ECO:0000313" key="3">
    <source>
        <dbReference type="EMBL" id="JAT53003.1"/>
    </source>
</evidence>
<reference evidence="3" key="1">
    <citation type="submission" date="2015-07" db="EMBL/GenBank/DDBJ databases">
        <title>Transcriptome Assembly of Anthurium amnicola.</title>
        <authorList>
            <person name="Suzuki J."/>
        </authorList>
    </citation>
    <scope>NUCLEOTIDE SEQUENCE</scope>
</reference>
<evidence type="ECO:0000256" key="2">
    <source>
        <dbReference type="SAM" id="Phobius"/>
    </source>
</evidence>
<feature type="transmembrane region" description="Helical" evidence="2">
    <location>
        <begin position="6"/>
        <end position="25"/>
    </location>
</feature>
<accession>A0A1D1YED1</accession>
<feature type="transmembrane region" description="Helical" evidence="2">
    <location>
        <begin position="59"/>
        <end position="77"/>
    </location>
</feature>
<keyword evidence="2" id="KW-0472">Membrane</keyword>
<feature type="non-terminal residue" evidence="3">
    <location>
        <position position="1"/>
    </location>
</feature>
<keyword evidence="3" id="KW-0808">Transferase</keyword>
<feature type="transmembrane region" description="Helical" evidence="2">
    <location>
        <begin position="32"/>
        <end position="53"/>
    </location>
</feature>
<gene>
    <name evidence="3" type="primary">trm44_4</name>
    <name evidence="3" type="ORF">g.111435</name>
</gene>
<keyword evidence="2" id="KW-0812">Transmembrane</keyword>